<keyword evidence="2" id="KW-1185">Reference proteome</keyword>
<accession>A0ABR9IRF6</accession>
<organism evidence="1 2">
    <name type="scientific">Rhizobium viscosum</name>
    <name type="common">Arthrobacter viscosus</name>
    <dbReference type="NCBI Taxonomy" id="1673"/>
    <lineage>
        <taxon>Bacteria</taxon>
        <taxon>Pseudomonadati</taxon>
        <taxon>Pseudomonadota</taxon>
        <taxon>Alphaproteobacteria</taxon>
        <taxon>Hyphomicrobiales</taxon>
        <taxon>Rhizobiaceae</taxon>
        <taxon>Rhizobium/Agrobacterium group</taxon>
        <taxon>Rhizobium</taxon>
    </lineage>
</organism>
<gene>
    <name evidence="1" type="ORF">H4W29_002970</name>
</gene>
<sequence length="320" mass="35848">MPTVVLAQAFDWPAQLGKSQSALETTLRQAGRCTTDGFTIPVTVVKMDTYLSDNLFDPVVTSGGVFVPVNGEQDTRSDYDDKRTFSSNKVTSIRCTIGREASVQAYAFEDRIVRIKLTFDRCQAREMQEDKFLTMITGNARKPIMVEKCDGTDLAEKDFDTALYQAIKARNTYGYNRQGNPGMLDFEWSKNMSGEFEIAEFRVMWDIGCFSGTRYEVGRKILPDDRRFRCLIDVDNKDPARWSATAMYEILRPGVFVDTVERRLAAMRVFVDMPAERSAALAIRPELQTMIDGIKAGIAARATAKQTKDNAVSNILGGAN</sequence>
<comment type="caution">
    <text evidence="1">The sequence shown here is derived from an EMBL/GenBank/DDBJ whole genome shotgun (WGS) entry which is preliminary data.</text>
</comment>
<dbReference type="RefSeq" id="WP_192729591.1">
    <property type="nucleotide sequence ID" value="NZ_BAAAVL010000009.1"/>
</dbReference>
<proteinExistence type="predicted"/>
<dbReference type="Proteomes" id="UP000620262">
    <property type="component" value="Unassembled WGS sequence"/>
</dbReference>
<protein>
    <submittedName>
        <fullName evidence="1">Uncharacterized protein</fullName>
    </submittedName>
</protein>
<reference evidence="1 2" key="1">
    <citation type="submission" date="2020-10" db="EMBL/GenBank/DDBJ databases">
        <title>Sequencing the genomes of 1000 actinobacteria strains.</title>
        <authorList>
            <person name="Klenk H.-P."/>
        </authorList>
    </citation>
    <scope>NUCLEOTIDE SEQUENCE [LARGE SCALE GENOMIC DNA]</scope>
    <source>
        <strain evidence="1 2">DSM 7307</strain>
    </source>
</reference>
<dbReference type="EMBL" id="JADBEC010000001">
    <property type="protein sequence ID" value="MBE1505789.1"/>
    <property type="molecule type" value="Genomic_DNA"/>
</dbReference>
<evidence type="ECO:0000313" key="1">
    <source>
        <dbReference type="EMBL" id="MBE1505789.1"/>
    </source>
</evidence>
<name>A0ABR9IRF6_RHIVS</name>
<evidence type="ECO:0000313" key="2">
    <source>
        <dbReference type="Proteomes" id="UP000620262"/>
    </source>
</evidence>